<proteinExistence type="predicted"/>
<gene>
    <name evidence="7" type="ORF">IAB88_08280</name>
</gene>
<evidence type="ECO:0000256" key="2">
    <source>
        <dbReference type="ARBA" id="ARBA00022692"/>
    </source>
</evidence>
<reference evidence="7" key="2">
    <citation type="journal article" date="2021" name="PeerJ">
        <title>Extensive microbial diversity within the chicken gut microbiome revealed by metagenomics and culture.</title>
        <authorList>
            <person name="Gilroy R."/>
            <person name="Ravi A."/>
            <person name="Getino M."/>
            <person name="Pursley I."/>
            <person name="Horton D.L."/>
            <person name="Alikhan N.F."/>
            <person name="Baker D."/>
            <person name="Gharbi K."/>
            <person name="Hall N."/>
            <person name="Watson M."/>
            <person name="Adriaenssens E.M."/>
            <person name="Foster-Nyarko E."/>
            <person name="Jarju S."/>
            <person name="Secka A."/>
            <person name="Antonio M."/>
            <person name="Oren A."/>
            <person name="Chaudhuri R.R."/>
            <person name="La Ragione R."/>
            <person name="Hildebrand F."/>
            <person name="Pallen M.J."/>
        </authorList>
    </citation>
    <scope>NUCLEOTIDE SEQUENCE</scope>
    <source>
        <strain evidence="7">6919</strain>
    </source>
</reference>
<evidence type="ECO:0000256" key="3">
    <source>
        <dbReference type="ARBA" id="ARBA00022989"/>
    </source>
</evidence>
<dbReference type="Proteomes" id="UP000823598">
    <property type="component" value="Unassembled WGS sequence"/>
</dbReference>
<evidence type="ECO:0000313" key="7">
    <source>
        <dbReference type="EMBL" id="MBO8476974.1"/>
    </source>
</evidence>
<dbReference type="InterPro" id="IPR010652">
    <property type="entry name" value="DUF1232"/>
</dbReference>
<evidence type="ECO:0000256" key="5">
    <source>
        <dbReference type="SAM" id="Phobius"/>
    </source>
</evidence>
<organism evidence="7 8">
    <name type="scientific">Candidatus Limisoma faecipullorum</name>
    <dbReference type="NCBI Taxonomy" id="2840854"/>
    <lineage>
        <taxon>Bacteria</taxon>
        <taxon>Pseudomonadati</taxon>
        <taxon>Bacteroidota</taxon>
        <taxon>Bacteroidia</taxon>
        <taxon>Bacteroidales</taxon>
        <taxon>Candidatus Limisoma</taxon>
    </lineage>
</organism>
<comment type="caution">
    <text evidence="7">The sequence shown here is derived from an EMBL/GenBank/DDBJ whole genome shotgun (WGS) entry which is preliminary data.</text>
</comment>
<evidence type="ECO:0000256" key="1">
    <source>
        <dbReference type="ARBA" id="ARBA00004127"/>
    </source>
</evidence>
<name>A0A9D9NKE7_9BACT</name>
<evidence type="ECO:0000256" key="4">
    <source>
        <dbReference type="ARBA" id="ARBA00023136"/>
    </source>
</evidence>
<sequence length="102" mass="11194">MEEKAKKNGKKNKILSIVILILALVYGVSPVDIIPDMPVVGWADDFFIIAFAVLNMLQFSSDDNHPGLSRFAKWAKWLVALFGIAVIVLLLLIGTAVVKLLS</sequence>
<dbReference type="Pfam" id="PF06803">
    <property type="entry name" value="DUF1232"/>
    <property type="match status" value="1"/>
</dbReference>
<keyword evidence="3 5" id="KW-1133">Transmembrane helix</keyword>
<protein>
    <submittedName>
        <fullName evidence="7">DUF1232 domain-containing protein</fullName>
    </submittedName>
</protein>
<evidence type="ECO:0000313" key="8">
    <source>
        <dbReference type="Proteomes" id="UP000823598"/>
    </source>
</evidence>
<dbReference type="GO" id="GO:0012505">
    <property type="term" value="C:endomembrane system"/>
    <property type="evidence" value="ECO:0007669"/>
    <property type="project" value="UniProtKB-SubCell"/>
</dbReference>
<reference evidence="7" key="1">
    <citation type="submission" date="2020-10" db="EMBL/GenBank/DDBJ databases">
        <authorList>
            <person name="Gilroy R."/>
        </authorList>
    </citation>
    <scope>NUCLEOTIDE SEQUENCE</scope>
    <source>
        <strain evidence="7">6919</strain>
    </source>
</reference>
<dbReference type="AlphaFoldDB" id="A0A9D9NKE7"/>
<feature type="transmembrane region" description="Helical" evidence="5">
    <location>
        <begin position="40"/>
        <end position="57"/>
    </location>
</feature>
<keyword evidence="4 5" id="KW-0472">Membrane</keyword>
<dbReference type="EMBL" id="JADIMC010000096">
    <property type="protein sequence ID" value="MBO8476974.1"/>
    <property type="molecule type" value="Genomic_DNA"/>
</dbReference>
<keyword evidence="2 5" id="KW-0812">Transmembrane</keyword>
<evidence type="ECO:0000259" key="6">
    <source>
        <dbReference type="Pfam" id="PF06803"/>
    </source>
</evidence>
<comment type="subcellular location">
    <subcellularLocation>
        <location evidence="1">Endomembrane system</location>
        <topology evidence="1">Multi-pass membrane protein</topology>
    </subcellularLocation>
</comment>
<accession>A0A9D9NKE7</accession>
<feature type="transmembrane region" description="Helical" evidence="5">
    <location>
        <begin position="77"/>
        <end position="98"/>
    </location>
</feature>
<feature type="domain" description="DUF1232" evidence="6">
    <location>
        <begin position="17"/>
        <end position="51"/>
    </location>
</feature>